<proteinExistence type="predicted"/>
<organism evidence="2 3">
    <name type="scientific">Gemelliphila palaticanis</name>
    <dbReference type="NCBI Taxonomy" id="81950"/>
    <lineage>
        <taxon>Bacteria</taxon>
        <taxon>Bacillati</taxon>
        <taxon>Bacillota</taxon>
        <taxon>Bacilli</taxon>
        <taxon>Bacillales</taxon>
        <taxon>Gemellaceae</taxon>
        <taxon>Gemelliphila</taxon>
    </lineage>
</organism>
<dbReference type="Gene3D" id="3.80.10.10">
    <property type="entry name" value="Ribonuclease Inhibitor"/>
    <property type="match status" value="1"/>
</dbReference>
<protein>
    <submittedName>
        <fullName evidence="2">Leucine-rich repeat domain-containing protein</fullName>
    </submittedName>
</protein>
<reference evidence="2 3" key="1">
    <citation type="submission" date="2020-07" db="EMBL/GenBank/DDBJ databases">
        <title>MOT database genomes.</title>
        <authorList>
            <person name="Joseph S."/>
            <person name="Aduse-Opoku J."/>
            <person name="Hashim A."/>
            <person name="Wade W."/>
            <person name="Curtis M."/>
        </authorList>
    </citation>
    <scope>NUCLEOTIDE SEQUENCE [LARGE SCALE GENOMIC DNA]</scope>
    <source>
        <strain evidence="2 3">CIP 106318</strain>
    </source>
</reference>
<keyword evidence="3" id="KW-1185">Reference proteome</keyword>
<feature type="coiled-coil region" evidence="1">
    <location>
        <begin position="251"/>
        <end position="278"/>
    </location>
</feature>
<comment type="caution">
    <text evidence="2">The sequence shown here is derived from an EMBL/GenBank/DDBJ whole genome shotgun (WGS) entry which is preliminary data.</text>
</comment>
<evidence type="ECO:0000313" key="3">
    <source>
        <dbReference type="Proteomes" id="UP000531840"/>
    </source>
</evidence>
<evidence type="ECO:0000256" key="1">
    <source>
        <dbReference type="SAM" id="Coils"/>
    </source>
</evidence>
<dbReference type="EMBL" id="JACBYF010000011">
    <property type="protein sequence ID" value="NYS47731.1"/>
    <property type="molecule type" value="Genomic_DNA"/>
</dbReference>
<evidence type="ECO:0000313" key="2">
    <source>
        <dbReference type="EMBL" id="NYS47731.1"/>
    </source>
</evidence>
<name>A0ABX2T0M7_9BACL</name>
<keyword evidence="1" id="KW-0175">Coiled coil</keyword>
<gene>
    <name evidence="2" type="ORF">HZY85_05930</name>
</gene>
<accession>A0ABX2T0M7</accession>
<dbReference type="RefSeq" id="WP_179941517.1">
    <property type="nucleotide sequence ID" value="NZ_JACBYF010000011.1"/>
</dbReference>
<dbReference type="InterPro" id="IPR032675">
    <property type="entry name" value="LRR_dom_sf"/>
</dbReference>
<dbReference type="Proteomes" id="UP000531840">
    <property type="component" value="Unassembled WGS sequence"/>
</dbReference>
<dbReference type="SUPFAM" id="SSF52058">
    <property type="entry name" value="L domain-like"/>
    <property type="match status" value="1"/>
</dbReference>
<sequence>MFDDFASLYFHRIKDDSYIKCFENNEANPNTKKAEITANTPNWQIILKFPNLEELILDHPTREQVEAVIHLPKLKRLHIIKVQLKNIEFLKELRELEELKMVYISGFSDLSPIENLSKLKSLYIQNFRRISDFSSISSLKSLKYLSINGTFDWKQAIKNFDFLGSLENLEYFSVWLINCKDKFPLFRSDLKLKKLKNVMLSRNEFSLEDYVFWETYFPNVKGTKVELAKKLDSSDNLYFLGKGDGYVNANNKNSEEKINAYKKRYEKIKSELNQKISDV</sequence>